<evidence type="ECO:0000259" key="2">
    <source>
        <dbReference type="Pfam" id="PF00266"/>
    </source>
</evidence>
<evidence type="ECO:0000313" key="4">
    <source>
        <dbReference type="Proteomes" id="UP000199470"/>
    </source>
</evidence>
<dbReference type="Gene3D" id="3.90.1150.10">
    <property type="entry name" value="Aspartate Aminotransferase, domain 1"/>
    <property type="match status" value="1"/>
</dbReference>
<reference evidence="3 4" key="1">
    <citation type="submission" date="2016-10" db="EMBL/GenBank/DDBJ databases">
        <authorList>
            <person name="de Groot N.N."/>
        </authorList>
    </citation>
    <scope>NUCLEOTIDE SEQUENCE [LARGE SCALE GENOMIC DNA]</scope>
    <source>
        <strain evidence="3 4">ATCC 43154</strain>
    </source>
</reference>
<keyword evidence="3" id="KW-0456">Lyase</keyword>
<dbReference type="PANTHER" id="PTHR43092:SF6">
    <property type="entry name" value="BLR1280 PROTEIN"/>
    <property type="match status" value="1"/>
</dbReference>
<evidence type="ECO:0000313" key="3">
    <source>
        <dbReference type="EMBL" id="SFM81973.1"/>
    </source>
</evidence>
<dbReference type="EMBL" id="FOTW01000035">
    <property type="protein sequence ID" value="SFM81973.1"/>
    <property type="molecule type" value="Genomic_DNA"/>
</dbReference>
<sequence length="393" mass="43371">MNPSPADHAAQDENYWAGVRAQYAVSADFINLENGFFGVQATPVLQAFQRYQEQLNLEGAYFLRERFPARLAGVMRALAEFTGADTGELVLTRNLMESLNILLQGYAWRAGDEVVLAEHDYDSVIETLEMVAARHALALTRLTLPLEPDSDEQIVALYEAALTPRSRVLLLTHMVHRTGQIMPVAKIAAMARRHGVDVMVDAAHSFAQLDYRLAELGADFVGVNLHKWLGAPLGLGLLYIRRPRVADIAPLFGDTRRAADDINKLAHVGTVPPAPILAIEDALAFHQAIGSARMEARLRHLTQYWMARLREVPGVRLFTPRAPQRSCAIAAFGIEGVAAQRVVARLMEEYRIFTVVRAIGAEQCVRVTPHLFTSIEQLDALVRAVGQIAAGAR</sequence>
<dbReference type="InterPro" id="IPR015422">
    <property type="entry name" value="PyrdxlP-dep_Trfase_small"/>
</dbReference>
<keyword evidence="1" id="KW-0663">Pyridoxal phosphate</keyword>
<dbReference type="SUPFAM" id="SSF53383">
    <property type="entry name" value="PLP-dependent transferases"/>
    <property type="match status" value="1"/>
</dbReference>
<dbReference type="Gene3D" id="3.40.640.10">
    <property type="entry name" value="Type I PLP-dependent aspartate aminotransferase-like (Major domain)"/>
    <property type="match status" value="1"/>
</dbReference>
<protein>
    <submittedName>
        <fullName evidence="3">Selenocysteine lyase/Cysteine desulfurase</fullName>
    </submittedName>
</protein>
<dbReference type="AlphaFoldDB" id="A0A1I4TZR7"/>
<dbReference type="GO" id="GO:0016829">
    <property type="term" value="F:lyase activity"/>
    <property type="evidence" value="ECO:0007669"/>
    <property type="project" value="UniProtKB-KW"/>
</dbReference>
<dbReference type="InterPro" id="IPR015421">
    <property type="entry name" value="PyrdxlP-dep_Trfase_major"/>
</dbReference>
<dbReference type="Pfam" id="PF00266">
    <property type="entry name" value="Aminotran_5"/>
    <property type="match status" value="1"/>
</dbReference>
<proteinExistence type="predicted"/>
<dbReference type="Proteomes" id="UP000199470">
    <property type="component" value="Unassembled WGS sequence"/>
</dbReference>
<keyword evidence="4" id="KW-1185">Reference proteome</keyword>
<dbReference type="InterPro" id="IPR015424">
    <property type="entry name" value="PyrdxlP-dep_Trfase"/>
</dbReference>
<gene>
    <name evidence="3" type="ORF">SAMN02982985_05411</name>
</gene>
<dbReference type="PANTHER" id="PTHR43092">
    <property type="entry name" value="L-CYSTEINE DESULFHYDRASE"/>
    <property type="match status" value="1"/>
</dbReference>
<feature type="domain" description="Aminotransferase class V" evidence="2">
    <location>
        <begin position="43"/>
        <end position="365"/>
    </location>
</feature>
<evidence type="ECO:0000256" key="1">
    <source>
        <dbReference type="ARBA" id="ARBA00022898"/>
    </source>
</evidence>
<dbReference type="RefSeq" id="WP_174900701.1">
    <property type="nucleotide sequence ID" value="NZ_FOTW01000035.1"/>
</dbReference>
<accession>A0A1I4TZR7</accession>
<dbReference type="STRING" id="758825.SAMN02982985_05411"/>
<organism evidence="3 4">
    <name type="scientific">Rugamonas rubra</name>
    <dbReference type="NCBI Taxonomy" id="758825"/>
    <lineage>
        <taxon>Bacteria</taxon>
        <taxon>Pseudomonadati</taxon>
        <taxon>Pseudomonadota</taxon>
        <taxon>Betaproteobacteria</taxon>
        <taxon>Burkholderiales</taxon>
        <taxon>Oxalobacteraceae</taxon>
        <taxon>Telluria group</taxon>
        <taxon>Rugamonas</taxon>
    </lineage>
</organism>
<name>A0A1I4TZR7_9BURK</name>
<dbReference type="InterPro" id="IPR000192">
    <property type="entry name" value="Aminotrans_V_dom"/>
</dbReference>